<comment type="caution">
    <text evidence="2">The sequence shown here is derived from an EMBL/GenBank/DDBJ whole genome shotgun (WGS) entry which is preliminary data.</text>
</comment>
<dbReference type="HOGENOM" id="CLU_1198882_0_0_5"/>
<dbReference type="Proteomes" id="UP000002931">
    <property type="component" value="Unassembled WGS sequence"/>
</dbReference>
<dbReference type="AlphaFoldDB" id="A3VLK5"/>
<reference evidence="2 3" key="1">
    <citation type="journal article" date="2010" name="J. Bacteriol.">
        <title>Genome sequences of Pelagibaca bermudensis HTCC2601T and Maritimibacter alkaliphilus HTCC2654T, the type strains of two marine Roseobacter genera.</title>
        <authorList>
            <person name="Thrash J.C."/>
            <person name="Cho J.C."/>
            <person name="Ferriera S."/>
            <person name="Johnson J."/>
            <person name="Vergin K.L."/>
            <person name="Giovannoni S.J."/>
        </authorList>
    </citation>
    <scope>NUCLEOTIDE SEQUENCE [LARGE SCALE GENOMIC DNA]</scope>
    <source>
        <strain evidence="2 3">HTCC2654</strain>
    </source>
</reference>
<dbReference type="EMBL" id="AAMT01000023">
    <property type="protein sequence ID" value="EAQ10893.1"/>
    <property type="molecule type" value="Genomic_DNA"/>
</dbReference>
<evidence type="ECO:0000259" key="1">
    <source>
        <dbReference type="Pfam" id="PF11638"/>
    </source>
</evidence>
<feature type="domain" description="DnaA N-terminal" evidence="1">
    <location>
        <begin position="154"/>
        <end position="213"/>
    </location>
</feature>
<name>A3VLK5_9RHOB</name>
<dbReference type="InterPro" id="IPR038454">
    <property type="entry name" value="DnaA_N_sf"/>
</dbReference>
<dbReference type="InterPro" id="IPR024633">
    <property type="entry name" value="DnaA_N_dom"/>
</dbReference>
<keyword evidence="3" id="KW-1185">Reference proteome</keyword>
<evidence type="ECO:0000313" key="3">
    <source>
        <dbReference type="Proteomes" id="UP000002931"/>
    </source>
</evidence>
<dbReference type="Gene3D" id="3.30.300.180">
    <property type="match status" value="1"/>
</dbReference>
<accession>A3VLK5</accession>
<organism evidence="2 3">
    <name type="scientific">Maritimibacter alkaliphilus HTCC2654</name>
    <dbReference type="NCBI Taxonomy" id="314271"/>
    <lineage>
        <taxon>Bacteria</taxon>
        <taxon>Pseudomonadati</taxon>
        <taxon>Pseudomonadota</taxon>
        <taxon>Alphaproteobacteria</taxon>
        <taxon>Rhodobacterales</taxon>
        <taxon>Roseobacteraceae</taxon>
        <taxon>Maritimibacter</taxon>
    </lineage>
</organism>
<dbReference type="Pfam" id="PF11638">
    <property type="entry name" value="DnaA_N"/>
    <property type="match status" value="1"/>
</dbReference>
<dbReference type="eggNOG" id="ENOG502Z7R5">
    <property type="taxonomic scope" value="Bacteria"/>
</dbReference>
<evidence type="ECO:0000313" key="2">
    <source>
        <dbReference type="EMBL" id="EAQ10893.1"/>
    </source>
</evidence>
<proteinExistence type="predicted"/>
<protein>
    <recommendedName>
        <fullName evidence="1">DnaA N-terminal domain-containing protein</fullName>
    </recommendedName>
</protein>
<gene>
    <name evidence="2" type="ORF">RB2654_22033</name>
</gene>
<sequence>MAMEMAKPVGRAAASHKYDILSALMAFALSQDKHRQRQVTRMMSLITTRYNWQRDELSMGQEAIAALWSCDVRTVKREIAKLQAIGWLVMKRRGARGRVSVYGIDFSRMMDDTRPAWPNIGQDFVERMDPTRTEPRATNVVALRQVAAPVSNGSLWAEVQAFLHGADRATYSAWFHGMTEVERHEGWLILSAPTKFHATYVETHLMARLMRAIRTIDPTIAGVRIEG</sequence>